<name>A0AA39LUQ2_9BILA</name>
<dbReference type="AlphaFoldDB" id="A0AA39LUQ2"/>
<dbReference type="Proteomes" id="UP001175271">
    <property type="component" value="Unassembled WGS sequence"/>
</dbReference>
<feature type="coiled-coil region" evidence="1">
    <location>
        <begin position="160"/>
        <end position="219"/>
    </location>
</feature>
<feature type="region of interest" description="Disordered" evidence="2">
    <location>
        <begin position="130"/>
        <end position="156"/>
    </location>
</feature>
<reference evidence="3" key="1">
    <citation type="submission" date="2023-06" db="EMBL/GenBank/DDBJ databases">
        <title>Genomic analysis of the entomopathogenic nematode Steinernema hermaphroditum.</title>
        <authorList>
            <person name="Schwarz E.M."/>
            <person name="Heppert J.K."/>
            <person name="Baniya A."/>
            <person name="Schwartz H.T."/>
            <person name="Tan C.-H."/>
            <person name="Antoshechkin I."/>
            <person name="Sternberg P.W."/>
            <person name="Goodrich-Blair H."/>
            <person name="Dillman A.R."/>
        </authorList>
    </citation>
    <scope>NUCLEOTIDE SEQUENCE</scope>
    <source>
        <strain evidence="3">PS9179</strain>
        <tissue evidence="3">Whole animal</tissue>
    </source>
</reference>
<feature type="compositionally biased region" description="Basic residues" evidence="2">
    <location>
        <begin position="230"/>
        <end position="243"/>
    </location>
</feature>
<sequence>MYQQPKQLQYDNVSEVLRIEDWSFPDGNDFFPDGPPKNLPVVPGSSPLVVNCTPAPTAHPITVPVPVHYSSYLLQHGVARPPVQTEDLPCSSVAEQIYESRVPGLAKASGPYVVQEKPLVAKHRRLANQRAAEEREAIGPVRRRGRPMKSTSSTKSALYAREYRMQNKQLLEQYKQQVDELIEENRVLKENRVRMHEKYHRLKAEFEQVNEVNRKLQSEMAPHWASGPSMRRRGGGSVRRRPC</sequence>
<evidence type="ECO:0008006" key="5">
    <source>
        <dbReference type="Google" id="ProtNLM"/>
    </source>
</evidence>
<keyword evidence="1" id="KW-0175">Coiled coil</keyword>
<organism evidence="3 4">
    <name type="scientific">Steinernema hermaphroditum</name>
    <dbReference type="NCBI Taxonomy" id="289476"/>
    <lineage>
        <taxon>Eukaryota</taxon>
        <taxon>Metazoa</taxon>
        <taxon>Ecdysozoa</taxon>
        <taxon>Nematoda</taxon>
        <taxon>Chromadorea</taxon>
        <taxon>Rhabditida</taxon>
        <taxon>Tylenchina</taxon>
        <taxon>Panagrolaimomorpha</taxon>
        <taxon>Strongyloidoidea</taxon>
        <taxon>Steinernematidae</taxon>
        <taxon>Steinernema</taxon>
    </lineage>
</organism>
<evidence type="ECO:0000256" key="2">
    <source>
        <dbReference type="SAM" id="MobiDB-lite"/>
    </source>
</evidence>
<gene>
    <name evidence="3" type="ORF">QR680_005076</name>
</gene>
<protein>
    <recommendedName>
        <fullName evidence="5">BZIP domain-containing protein</fullName>
    </recommendedName>
</protein>
<evidence type="ECO:0000256" key="1">
    <source>
        <dbReference type="SAM" id="Coils"/>
    </source>
</evidence>
<dbReference type="EMBL" id="JAUCMV010000003">
    <property type="protein sequence ID" value="KAK0410342.1"/>
    <property type="molecule type" value="Genomic_DNA"/>
</dbReference>
<evidence type="ECO:0000313" key="4">
    <source>
        <dbReference type="Proteomes" id="UP001175271"/>
    </source>
</evidence>
<proteinExistence type="predicted"/>
<comment type="caution">
    <text evidence="3">The sequence shown here is derived from an EMBL/GenBank/DDBJ whole genome shotgun (WGS) entry which is preliminary data.</text>
</comment>
<keyword evidence="4" id="KW-1185">Reference proteome</keyword>
<evidence type="ECO:0000313" key="3">
    <source>
        <dbReference type="EMBL" id="KAK0410342.1"/>
    </source>
</evidence>
<feature type="region of interest" description="Disordered" evidence="2">
    <location>
        <begin position="220"/>
        <end position="243"/>
    </location>
</feature>
<accession>A0AA39LUQ2</accession>